<evidence type="ECO:0000256" key="1">
    <source>
        <dbReference type="SAM" id="Phobius"/>
    </source>
</evidence>
<keyword evidence="1" id="KW-0812">Transmembrane</keyword>
<feature type="transmembrane region" description="Helical" evidence="1">
    <location>
        <begin position="6"/>
        <end position="27"/>
    </location>
</feature>
<dbReference type="OrthoDB" id="9809813at2"/>
<dbReference type="AlphaFoldDB" id="G4QM51"/>
<reference evidence="3 4" key="1">
    <citation type="journal article" date="2011" name="J. Bacteriol.">
        <title>Complete genome sequence of seawater bacterium Glaciecola nitratireducens FR1064T.</title>
        <authorList>
            <person name="Bian F."/>
            <person name="Qin Q.L."/>
            <person name="Xie B.B."/>
            <person name="Shu Y.L."/>
            <person name="Zhang X.Y."/>
            <person name="Yu Y."/>
            <person name="Chen B."/>
            <person name="Chen X.L."/>
            <person name="Zhou B.C."/>
            <person name="Zhang Y.Z."/>
        </authorList>
    </citation>
    <scope>NUCLEOTIDE SEQUENCE [LARGE SCALE GENOMIC DNA]</scope>
    <source>
        <strain evidence="4">JCM 12485 / KCTC 12276 / FR1064</strain>
    </source>
</reference>
<dbReference type="Pfam" id="PF02698">
    <property type="entry name" value="DUF218"/>
    <property type="match status" value="1"/>
</dbReference>
<evidence type="ECO:0000259" key="2">
    <source>
        <dbReference type="Pfam" id="PF02698"/>
    </source>
</evidence>
<dbReference type="KEGG" id="gni:GNIT_2525"/>
<feature type="transmembrane region" description="Helical" evidence="1">
    <location>
        <begin position="39"/>
        <end position="61"/>
    </location>
</feature>
<dbReference type="InterPro" id="IPR003848">
    <property type="entry name" value="DUF218"/>
</dbReference>
<name>G4QM51_GLANF</name>
<dbReference type="eggNOG" id="COG1434">
    <property type="taxonomic scope" value="Bacteria"/>
</dbReference>
<sequence>MLREFAHLLTSPINQTLLIVLVMYAVSFKFTHSNKTIKVVSLMAVLWLYLCSQPFFSYMLMQPIENKFPVIKANDKQWQSADAIWVLACSHYNNQALPDVSRWNDCALKRLVHAYMMYKVKPTTIVLTGGDFSEQSDFDYAERAKTFLVSLGVEQSDILTIPKGTRTSEELNALQSTVTFTKLAVVSSASHGMRLSTLLDNQTTFEYVFIPVAHLNVNDTPISFGLPQLGSIEKSSRAFYAYFANIELWFNE</sequence>
<accession>G4QM51</accession>
<dbReference type="RefSeq" id="WP_014109495.1">
    <property type="nucleotide sequence ID" value="NC_016041.1"/>
</dbReference>
<dbReference type="HOGENOM" id="CLU_053514_0_1_6"/>
<dbReference type="STRING" id="1085623.GNIT_2525"/>
<keyword evidence="1" id="KW-1133">Transmembrane helix</keyword>
<evidence type="ECO:0000313" key="4">
    <source>
        <dbReference type="Proteomes" id="UP000009282"/>
    </source>
</evidence>
<keyword evidence="4" id="KW-1185">Reference proteome</keyword>
<organism evidence="3 4">
    <name type="scientific">Glaciecola nitratireducens (strain JCM 12485 / KCTC 12276 / FR1064)</name>
    <dbReference type="NCBI Taxonomy" id="1085623"/>
    <lineage>
        <taxon>Bacteria</taxon>
        <taxon>Pseudomonadati</taxon>
        <taxon>Pseudomonadota</taxon>
        <taxon>Gammaproteobacteria</taxon>
        <taxon>Alteromonadales</taxon>
        <taxon>Alteromonadaceae</taxon>
        <taxon>Brumicola</taxon>
    </lineage>
</organism>
<dbReference type="CDD" id="cd06259">
    <property type="entry name" value="YdcF-like"/>
    <property type="match status" value="1"/>
</dbReference>
<protein>
    <recommendedName>
        <fullName evidence="2">DUF218 domain-containing protein</fullName>
    </recommendedName>
</protein>
<dbReference type="Proteomes" id="UP000009282">
    <property type="component" value="Chromosome"/>
</dbReference>
<gene>
    <name evidence="3" type="ordered locus">GNIT_2525</name>
</gene>
<keyword evidence="1" id="KW-0472">Membrane</keyword>
<evidence type="ECO:0000313" key="3">
    <source>
        <dbReference type="EMBL" id="AEP30622.1"/>
    </source>
</evidence>
<feature type="domain" description="DUF218" evidence="2">
    <location>
        <begin position="82"/>
        <end position="224"/>
    </location>
</feature>
<dbReference type="EMBL" id="CP003060">
    <property type="protein sequence ID" value="AEP30622.1"/>
    <property type="molecule type" value="Genomic_DNA"/>
</dbReference>
<proteinExistence type="predicted"/>